<dbReference type="SUPFAM" id="SSF56507">
    <property type="entry name" value="Methionine synthase activation domain-like"/>
    <property type="match status" value="1"/>
</dbReference>
<gene>
    <name evidence="1" type="ORF">HNR45_000729</name>
</gene>
<protein>
    <recommendedName>
        <fullName evidence="3">Methionine synthase</fullName>
    </recommendedName>
</protein>
<dbReference type="GeneID" id="93486007"/>
<name>A0A841R1N6_9FIRM</name>
<reference evidence="1 2" key="1">
    <citation type="submission" date="2020-08" db="EMBL/GenBank/DDBJ databases">
        <title>Genomic Encyclopedia of Type Strains, Phase IV (KMG-IV): sequencing the most valuable type-strain genomes for metagenomic binning, comparative biology and taxonomic classification.</title>
        <authorList>
            <person name="Goeker M."/>
        </authorList>
    </citation>
    <scope>NUCLEOTIDE SEQUENCE [LARGE SCALE GENOMIC DNA]</scope>
    <source>
        <strain evidence="1 2">DSM 21255</strain>
    </source>
</reference>
<dbReference type="GO" id="GO:0008705">
    <property type="term" value="F:methionine synthase activity"/>
    <property type="evidence" value="ECO:0007669"/>
    <property type="project" value="InterPro"/>
</dbReference>
<comment type="caution">
    <text evidence="1">The sequence shown here is derived from an EMBL/GenBank/DDBJ whole genome shotgun (WGS) entry which is preliminary data.</text>
</comment>
<dbReference type="RefSeq" id="WP_159822635.1">
    <property type="nucleotide sequence ID" value="NZ_CABWNB010000002.1"/>
</dbReference>
<dbReference type="OrthoDB" id="9816190at2"/>
<proteinExistence type="predicted"/>
<dbReference type="InterPro" id="IPR037010">
    <property type="entry name" value="VitB12-dep_Met_synth_activ_sf"/>
</dbReference>
<organism evidence="1 2">
    <name type="scientific">Negativicoccus succinicivorans</name>
    <dbReference type="NCBI Taxonomy" id="620903"/>
    <lineage>
        <taxon>Bacteria</taxon>
        <taxon>Bacillati</taxon>
        <taxon>Bacillota</taxon>
        <taxon>Negativicutes</taxon>
        <taxon>Veillonellales</taxon>
        <taxon>Veillonellaceae</taxon>
        <taxon>Negativicoccus</taxon>
    </lineage>
</organism>
<keyword evidence="2" id="KW-1185">Reference proteome</keyword>
<dbReference type="Gene3D" id="3.40.109.40">
    <property type="match status" value="1"/>
</dbReference>
<dbReference type="AlphaFoldDB" id="A0A841R1N6"/>
<evidence type="ECO:0000313" key="1">
    <source>
        <dbReference type="EMBL" id="MBB6477696.1"/>
    </source>
</evidence>
<dbReference type="Proteomes" id="UP000591941">
    <property type="component" value="Unassembled WGS sequence"/>
</dbReference>
<evidence type="ECO:0000313" key="2">
    <source>
        <dbReference type="Proteomes" id="UP000591941"/>
    </source>
</evidence>
<dbReference type="EMBL" id="JACHHI010000003">
    <property type="protein sequence ID" value="MBB6477696.1"/>
    <property type="molecule type" value="Genomic_DNA"/>
</dbReference>
<evidence type="ECO:0008006" key="3">
    <source>
        <dbReference type="Google" id="ProtNLM"/>
    </source>
</evidence>
<accession>A0A841R1N6</accession>
<sequence length="196" mass="22280">MERTPADFYDEDDVLRFLRHKRRRISESDRRWLDRAREIVDAAAVYRETHQRRPWRSTDTGGCWGDTVLPYRSLGRLFADCDEVIVCGCTIGQDVYRTIREWMATDPALGVVVDATASVLVDAYAAYLQHTFGATTMRFSPGYGDVPLALNQELATCLQLSKRIGVHVTDGHLMVPEKSIIFLTGCTRKEEPHDTI</sequence>